<keyword evidence="4" id="KW-1185">Reference proteome</keyword>
<dbReference type="Proteomes" id="UP001596201">
    <property type="component" value="Unassembled WGS sequence"/>
</dbReference>
<accession>A0ABD5R8D5</accession>
<feature type="domain" description="DUF7511" evidence="2">
    <location>
        <begin position="33"/>
        <end position="79"/>
    </location>
</feature>
<dbReference type="Pfam" id="PF24351">
    <property type="entry name" value="DUF7511"/>
    <property type="match status" value="1"/>
</dbReference>
<dbReference type="AlphaFoldDB" id="A0ABD5R8D5"/>
<evidence type="ECO:0000313" key="3">
    <source>
        <dbReference type="EMBL" id="MFC5366245.1"/>
    </source>
</evidence>
<proteinExistence type="predicted"/>
<dbReference type="RefSeq" id="WP_227228402.1">
    <property type="nucleotide sequence ID" value="NZ_JAJCVJ010000001.1"/>
</dbReference>
<feature type="region of interest" description="Disordered" evidence="1">
    <location>
        <begin position="1"/>
        <end position="24"/>
    </location>
</feature>
<sequence>MPLDPAGSSGATHPDGASSSATAPHAIDSRDFALHSVVVEYDGRPDRCTIYPRRSRCRDRVASWLSADREAFVGLEEMR</sequence>
<organism evidence="3 4">
    <name type="scientific">Salinirubrum litoreum</name>
    <dbReference type="NCBI Taxonomy" id="1126234"/>
    <lineage>
        <taxon>Archaea</taxon>
        <taxon>Methanobacteriati</taxon>
        <taxon>Methanobacteriota</taxon>
        <taxon>Stenosarchaea group</taxon>
        <taxon>Halobacteria</taxon>
        <taxon>Halobacteriales</taxon>
        <taxon>Haloferacaceae</taxon>
        <taxon>Salinirubrum</taxon>
    </lineage>
</organism>
<reference evidence="3 4" key="1">
    <citation type="journal article" date="2019" name="Int. J. Syst. Evol. Microbiol.">
        <title>The Global Catalogue of Microorganisms (GCM) 10K type strain sequencing project: providing services to taxonomists for standard genome sequencing and annotation.</title>
        <authorList>
            <consortium name="The Broad Institute Genomics Platform"/>
            <consortium name="The Broad Institute Genome Sequencing Center for Infectious Disease"/>
            <person name="Wu L."/>
            <person name="Ma J."/>
        </authorList>
    </citation>
    <scope>NUCLEOTIDE SEQUENCE [LARGE SCALE GENOMIC DNA]</scope>
    <source>
        <strain evidence="3 4">CGMCC 1.12237</strain>
    </source>
</reference>
<gene>
    <name evidence="3" type="ORF">ACFPJ5_04795</name>
</gene>
<evidence type="ECO:0000259" key="2">
    <source>
        <dbReference type="Pfam" id="PF24351"/>
    </source>
</evidence>
<protein>
    <recommendedName>
        <fullName evidence="2">DUF7511 domain-containing protein</fullName>
    </recommendedName>
</protein>
<name>A0ABD5R8D5_9EURY</name>
<evidence type="ECO:0000256" key="1">
    <source>
        <dbReference type="SAM" id="MobiDB-lite"/>
    </source>
</evidence>
<evidence type="ECO:0000313" key="4">
    <source>
        <dbReference type="Proteomes" id="UP001596201"/>
    </source>
</evidence>
<dbReference type="InterPro" id="IPR055933">
    <property type="entry name" value="DUF7511"/>
</dbReference>
<dbReference type="EMBL" id="JBHSKX010000001">
    <property type="protein sequence ID" value="MFC5366245.1"/>
    <property type="molecule type" value="Genomic_DNA"/>
</dbReference>
<comment type="caution">
    <text evidence="3">The sequence shown here is derived from an EMBL/GenBank/DDBJ whole genome shotgun (WGS) entry which is preliminary data.</text>
</comment>